<dbReference type="Pfam" id="PF12697">
    <property type="entry name" value="Abhydrolase_6"/>
    <property type="match status" value="1"/>
</dbReference>
<organism evidence="3 4">
    <name type="scientific">Ophiocordyceps camponoti-rufipedis</name>
    <dbReference type="NCBI Taxonomy" id="2004952"/>
    <lineage>
        <taxon>Eukaryota</taxon>
        <taxon>Fungi</taxon>
        <taxon>Dikarya</taxon>
        <taxon>Ascomycota</taxon>
        <taxon>Pezizomycotina</taxon>
        <taxon>Sordariomycetes</taxon>
        <taxon>Hypocreomycetidae</taxon>
        <taxon>Hypocreales</taxon>
        <taxon>Ophiocordycipitaceae</taxon>
        <taxon>Ophiocordyceps</taxon>
    </lineage>
</organism>
<feature type="region of interest" description="Disordered" evidence="1">
    <location>
        <begin position="1"/>
        <end position="31"/>
    </location>
</feature>
<protein>
    <recommendedName>
        <fullName evidence="2">AB hydrolase-1 domain-containing protein</fullName>
    </recommendedName>
</protein>
<dbReference type="InterPro" id="IPR000073">
    <property type="entry name" value="AB_hydrolase_1"/>
</dbReference>
<evidence type="ECO:0000259" key="2">
    <source>
        <dbReference type="Pfam" id="PF12697"/>
    </source>
</evidence>
<name>A0A2C5ZDZ6_9HYPO</name>
<feature type="compositionally biased region" description="Pro residues" evidence="1">
    <location>
        <begin position="1"/>
        <end position="10"/>
    </location>
</feature>
<dbReference type="PANTHER" id="PTHR47842">
    <property type="entry name" value="EXPRESSED PROTEIN"/>
    <property type="match status" value="1"/>
</dbReference>
<accession>A0A2C5ZDZ6</accession>
<dbReference type="Proteomes" id="UP000226431">
    <property type="component" value="Unassembled WGS sequence"/>
</dbReference>
<evidence type="ECO:0000313" key="3">
    <source>
        <dbReference type="EMBL" id="PHH78093.1"/>
    </source>
</evidence>
<proteinExistence type="predicted"/>
<feature type="compositionally biased region" description="Low complexity" evidence="1">
    <location>
        <begin position="385"/>
        <end position="394"/>
    </location>
</feature>
<dbReference type="OrthoDB" id="3248508at2759"/>
<reference evidence="3 4" key="1">
    <citation type="submission" date="2017-06" db="EMBL/GenBank/DDBJ databases">
        <title>Ant-infecting Ophiocordyceps genomes reveal a high diversity of potential behavioral manipulation genes and a possible major role for enterotoxins.</title>
        <authorList>
            <person name="De Bekker C."/>
            <person name="Evans H.C."/>
            <person name="Brachmann A."/>
            <person name="Hughes D.P."/>
        </authorList>
    </citation>
    <scope>NUCLEOTIDE SEQUENCE [LARGE SCALE GENOMIC DNA]</scope>
    <source>
        <strain evidence="3 4">Map16</strain>
    </source>
</reference>
<feature type="compositionally biased region" description="Pro residues" evidence="1">
    <location>
        <begin position="373"/>
        <end position="384"/>
    </location>
</feature>
<comment type="caution">
    <text evidence="3">The sequence shown here is derived from an EMBL/GenBank/DDBJ whole genome shotgun (WGS) entry which is preliminary data.</text>
</comment>
<feature type="compositionally biased region" description="Basic and acidic residues" evidence="1">
    <location>
        <begin position="340"/>
        <end position="355"/>
    </location>
</feature>
<feature type="compositionally biased region" description="Polar residues" evidence="1">
    <location>
        <begin position="306"/>
        <end position="326"/>
    </location>
</feature>
<dbReference type="EMBL" id="NJES01000092">
    <property type="protein sequence ID" value="PHH78093.1"/>
    <property type="molecule type" value="Genomic_DNA"/>
</dbReference>
<feature type="domain" description="AB hydrolase-1" evidence="2">
    <location>
        <begin position="43"/>
        <end position="216"/>
    </location>
</feature>
<dbReference type="SUPFAM" id="SSF53474">
    <property type="entry name" value="alpha/beta-Hydrolases"/>
    <property type="match status" value="1"/>
</dbReference>
<dbReference type="AlphaFoldDB" id="A0A2C5ZDZ6"/>
<dbReference type="PANTHER" id="PTHR47842:SF3">
    <property type="entry name" value="DUF676 DOMAIN-CONTAINING PROTEIN"/>
    <property type="match status" value="1"/>
</dbReference>
<feature type="compositionally biased region" description="Basic and acidic residues" evidence="1">
    <location>
        <begin position="428"/>
        <end position="450"/>
    </location>
</feature>
<evidence type="ECO:0000256" key="1">
    <source>
        <dbReference type="SAM" id="MobiDB-lite"/>
    </source>
</evidence>
<evidence type="ECO:0000313" key="4">
    <source>
        <dbReference type="Proteomes" id="UP000226431"/>
    </source>
</evidence>
<keyword evidence="4" id="KW-1185">Reference proteome</keyword>
<feature type="region of interest" description="Disordered" evidence="1">
    <location>
        <begin position="171"/>
        <end position="198"/>
    </location>
</feature>
<feature type="compositionally biased region" description="Low complexity" evidence="1">
    <location>
        <begin position="498"/>
        <end position="514"/>
    </location>
</feature>
<sequence length="587" mass="63964">MADAPPPPDRLLPASGSDPRSRSTQSLVPDGVPEGVSRRLLLVVYIHGFYGNAQSFGSFPAHVHALLRDLVADSHVVHTKIYPRYKTYRAIDVARDNLGAWLEPHQSPDTDVVLVGHSMGGLLAAELALMTDNKGVFRHRILGTLSLDSPFLGLHPRIVAAGISSLFQPAQDADETAAEPAPEPAPTPSSETDPYFDPPYWNDEPFREQPFLRRFMHFTSKHRSEGFFNALRNHVVSHLEFGGCLADYPGLVSRYEKLRALEDVDEVRAASGGSSATVRRVRFANYYTLCSGRPKAPKRALVDTARANSEMPTSEASVDDNITNDSPEALEDASSQQQEQKNEHPEDTAKEEPDGKSPTSEDEESQPLVLTCTPPPPPTPPSPPAASTHSSPAASKDEPEADLDPIPDEPTKPEPPDLEQFAPGPARKQAEKEAKQARRAYDEAIKDRAKAIRRREKLLERQRKEAKREAEKQQREADKQQRQAQKAARRREKEEAKAAASSSSSSSSSSSTATRKFCALPRGVSAGRGDATWIDVYLDGVDEVGAHCGLFVATAAHYDALVGDVGSRIAAWVGDSLSARAVLGEST</sequence>
<feature type="compositionally biased region" description="Basic and acidic residues" evidence="1">
    <location>
        <begin position="457"/>
        <end position="481"/>
    </location>
</feature>
<dbReference type="Gene3D" id="3.40.50.1820">
    <property type="entry name" value="alpha/beta hydrolase"/>
    <property type="match status" value="1"/>
</dbReference>
<dbReference type="InterPro" id="IPR029058">
    <property type="entry name" value="AB_hydrolase_fold"/>
</dbReference>
<gene>
    <name evidence="3" type="ORF">CDD80_7386</name>
</gene>
<feature type="region of interest" description="Disordered" evidence="1">
    <location>
        <begin position="304"/>
        <end position="514"/>
    </location>
</feature>
<dbReference type="STRING" id="2004952.A0A2C5ZDZ6"/>